<evidence type="ECO:0000256" key="4">
    <source>
        <dbReference type="ARBA" id="ARBA00022989"/>
    </source>
</evidence>
<dbReference type="InterPro" id="IPR051223">
    <property type="entry name" value="Polycystin"/>
</dbReference>
<proteinExistence type="inferred from homology"/>
<evidence type="ECO:0000256" key="6">
    <source>
        <dbReference type="ARBA" id="ARBA00023180"/>
    </source>
</evidence>
<dbReference type="InterPro" id="IPR013122">
    <property type="entry name" value="PKD1_2_channel"/>
</dbReference>
<dbReference type="InterPro" id="IPR046791">
    <property type="entry name" value="Polycystin_dom"/>
</dbReference>
<evidence type="ECO:0000259" key="10">
    <source>
        <dbReference type="Pfam" id="PF20519"/>
    </source>
</evidence>
<protein>
    <submittedName>
        <fullName evidence="11">Uncharacterized protein</fullName>
    </submittedName>
</protein>
<dbReference type="Pfam" id="PF20519">
    <property type="entry name" value="Polycystin_dom"/>
    <property type="match status" value="1"/>
</dbReference>
<evidence type="ECO:0000256" key="1">
    <source>
        <dbReference type="ARBA" id="ARBA00004141"/>
    </source>
</evidence>
<dbReference type="PANTHER" id="PTHR10877:SF183">
    <property type="entry name" value="AT14535P-RELATED"/>
    <property type="match status" value="1"/>
</dbReference>
<dbReference type="PANTHER" id="PTHR10877">
    <property type="entry name" value="POLYCYSTIN FAMILY MEMBER"/>
    <property type="match status" value="1"/>
</dbReference>
<organism evidence="11 12">
    <name type="scientific">Aphanomyces euteiches</name>
    <dbReference type="NCBI Taxonomy" id="100861"/>
    <lineage>
        <taxon>Eukaryota</taxon>
        <taxon>Sar</taxon>
        <taxon>Stramenopiles</taxon>
        <taxon>Oomycota</taxon>
        <taxon>Saprolegniomycetes</taxon>
        <taxon>Saprolegniales</taxon>
        <taxon>Verrucalvaceae</taxon>
        <taxon>Aphanomyces</taxon>
    </lineage>
</organism>
<feature type="region of interest" description="Disordered" evidence="7">
    <location>
        <begin position="421"/>
        <end position="452"/>
    </location>
</feature>
<dbReference type="Proteomes" id="UP000481153">
    <property type="component" value="Unassembled WGS sequence"/>
</dbReference>
<reference evidence="11 12" key="1">
    <citation type="submission" date="2019-07" db="EMBL/GenBank/DDBJ databases">
        <title>Genomics analysis of Aphanomyces spp. identifies a new class of oomycete effector associated with host adaptation.</title>
        <authorList>
            <person name="Gaulin E."/>
        </authorList>
    </citation>
    <scope>NUCLEOTIDE SEQUENCE [LARGE SCALE GENOMIC DNA]</scope>
    <source>
        <strain evidence="11 12">ATCC 201684</strain>
    </source>
</reference>
<keyword evidence="4 8" id="KW-1133">Transmembrane helix</keyword>
<comment type="similarity">
    <text evidence="2">Belongs to the polycystin family.</text>
</comment>
<dbReference type="AlphaFoldDB" id="A0A6G0XXZ2"/>
<evidence type="ECO:0000256" key="3">
    <source>
        <dbReference type="ARBA" id="ARBA00022692"/>
    </source>
</evidence>
<dbReference type="PRINTS" id="PR01433">
    <property type="entry name" value="POLYCYSTIN2"/>
</dbReference>
<dbReference type="Pfam" id="PF08016">
    <property type="entry name" value="PKD_channel"/>
    <property type="match status" value="1"/>
</dbReference>
<evidence type="ECO:0000256" key="7">
    <source>
        <dbReference type="SAM" id="MobiDB-lite"/>
    </source>
</evidence>
<feature type="transmembrane region" description="Helical" evidence="8">
    <location>
        <begin position="52"/>
        <end position="73"/>
    </location>
</feature>
<dbReference type="Gene3D" id="1.10.287.70">
    <property type="match status" value="1"/>
</dbReference>
<evidence type="ECO:0000313" key="11">
    <source>
        <dbReference type="EMBL" id="KAF0745407.1"/>
    </source>
</evidence>
<evidence type="ECO:0000256" key="8">
    <source>
        <dbReference type="SAM" id="Phobius"/>
    </source>
</evidence>
<comment type="subcellular location">
    <subcellularLocation>
        <location evidence="1">Membrane</location>
        <topology evidence="1">Multi-pass membrane protein</topology>
    </subcellularLocation>
</comment>
<feature type="domain" description="Polycystin" evidence="10">
    <location>
        <begin position="14"/>
        <end position="86"/>
    </location>
</feature>
<feature type="transmembrane region" description="Helical" evidence="8">
    <location>
        <begin position="281"/>
        <end position="308"/>
    </location>
</feature>
<dbReference type="GO" id="GO:0005509">
    <property type="term" value="F:calcium ion binding"/>
    <property type="evidence" value="ECO:0007669"/>
    <property type="project" value="InterPro"/>
</dbReference>
<accession>A0A6G0XXZ2</accession>
<dbReference type="EMBL" id="VJMJ01000002">
    <property type="protein sequence ID" value="KAF0745407.1"/>
    <property type="molecule type" value="Genomic_DNA"/>
</dbReference>
<feature type="transmembrane region" description="Helical" evidence="8">
    <location>
        <begin position="134"/>
        <end position="153"/>
    </location>
</feature>
<feature type="domain" description="Polycystin cation channel PKD1/PKD2" evidence="9">
    <location>
        <begin position="101"/>
        <end position="308"/>
    </location>
</feature>
<keyword evidence="5 8" id="KW-0472">Membrane</keyword>
<dbReference type="VEuPathDB" id="FungiDB:AeMF1_001267"/>
<feature type="transmembrane region" description="Helical" evidence="8">
    <location>
        <begin position="103"/>
        <end position="122"/>
    </location>
</feature>
<evidence type="ECO:0000256" key="5">
    <source>
        <dbReference type="ARBA" id="ARBA00023136"/>
    </source>
</evidence>
<gene>
    <name evidence="11" type="ORF">Ae201684_000426</name>
</gene>
<dbReference type="GO" id="GO:0016020">
    <property type="term" value="C:membrane"/>
    <property type="evidence" value="ECO:0007669"/>
    <property type="project" value="UniProtKB-SubCell"/>
</dbReference>
<feature type="transmembrane region" description="Helical" evidence="8">
    <location>
        <begin position="173"/>
        <end position="194"/>
    </location>
</feature>
<keyword evidence="6" id="KW-0325">Glycoprotein</keyword>
<evidence type="ECO:0000313" key="12">
    <source>
        <dbReference type="Proteomes" id="UP000481153"/>
    </source>
</evidence>
<comment type="caution">
    <text evidence="11">The sequence shown here is derived from an EMBL/GenBank/DDBJ whole genome shotgun (WGS) entry which is preliminary data.</text>
</comment>
<evidence type="ECO:0000256" key="2">
    <source>
        <dbReference type="ARBA" id="ARBA00007200"/>
    </source>
</evidence>
<feature type="compositionally biased region" description="Basic residues" evidence="7">
    <location>
        <begin position="434"/>
        <end position="448"/>
    </location>
</feature>
<sequence length="516" mass="57281">MFFTSFTSRMTDMTYPAPAYRVAVASNDPSQASRVLASLKALSYVDAFTRAVFVDVNVLNAMLSSVLVLRFAFEFPPSGGVVATVESALAPYVDTSFNFKTNASFIVVCVFLAADLFLLLRATRKDGWLAYLRLDAWARLGVFVSFGIMWLLQSTAALDLPTTDSMASTTFRPYAFMQTVSTRVGAAICFFSYVRLILLFDFLPQVALIVQTITASVTTVTSLLFVFGLLVYAYASCFCLIFGSSVHGFSTVTQSYTSLLRSLVGDIDYAELRASSPAMAAFVFVCFTLVAVFIILHIVIAMVLDAYWTAKDSTEWEQVNVVTDVLSIVWLLGHQMVRGIASLFGLLGVLSHHHDETESNGGGSSRRKRRMDIRNLTAVQKLVAQPLLTTQTTLARLGHALTQKQLTQSSLRHQMTNLLGVNQQRSSRKDVKSPTRRRSLHPQAHKAGRQTSHDVDVVHDDTQIKVLQGMVLQLAHQNTKMQQTLDVVQAHLTELLDQRDGDDDHFADLRRRHRAV</sequence>
<keyword evidence="3 8" id="KW-0812">Transmembrane</keyword>
<dbReference type="InterPro" id="IPR003915">
    <property type="entry name" value="PKD_2"/>
</dbReference>
<keyword evidence="12" id="KW-1185">Reference proteome</keyword>
<name>A0A6G0XXZ2_9STRA</name>
<evidence type="ECO:0000259" key="9">
    <source>
        <dbReference type="Pfam" id="PF08016"/>
    </source>
</evidence>